<keyword evidence="2 6" id="KW-0812">Transmembrane</keyword>
<evidence type="ECO:0000313" key="8">
    <source>
        <dbReference type="EMBL" id="ACJ29510.1"/>
    </source>
</evidence>
<dbReference type="EMBL" id="CP000472">
    <property type="protein sequence ID" value="ACJ29510.1"/>
    <property type="molecule type" value="Genomic_DNA"/>
</dbReference>
<proteinExistence type="predicted"/>
<reference evidence="8 9" key="1">
    <citation type="journal article" date="2008" name="PLoS ONE">
        <title>Environmental adaptation: genomic analysis of the piezotolerant and psychrotolerant deep-sea iron reducing bacterium Shewanella piezotolerans WP3.</title>
        <authorList>
            <person name="Wang F."/>
            <person name="Wang J."/>
            <person name="Jian H."/>
            <person name="Zhang B."/>
            <person name="Li S."/>
            <person name="Wang F."/>
            <person name="Zeng X."/>
            <person name="Gao L."/>
            <person name="Bartlett D.H."/>
            <person name="Yu J."/>
            <person name="Hu S."/>
            <person name="Xiao X."/>
        </authorList>
    </citation>
    <scope>NUCLEOTIDE SEQUENCE [LARGE SCALE GENOMIC DNA]</scope>
    <source>
        <strain evidence="9">WP3 / JCM 13877</strain>
    </source>
</reference>
<dbReference type="OrthoDB" id="5555605at2"/>
<evidence type="ECO:0000259" key="7">
    <source>
        <dbReference type="Pfam" id="PF04357"/>
    </source>
</evidence>
<gene>
    <name evidence="8" type="ordered locus">swp_2784</name>
</gene>
<protein>
    <recommendedName>
        <fullName evidence="7">Translocation and assembly module TamB C-terminal domain-containing protein</fullName>
    </recommendedName>
</protein>
<evidence type="ECO:0000256" key="4">
    <source>
        <dbReference type="ARBA" id="ARBA00023136"/>
    </source>
</evidence>
<evidence type="ECO:0000256" key="3">
    <source>
        <dbReference type="ARBA" id="ARBA00022989"/>
    </source>
</evidence>
<dbReference type="Pfam" id="PF04357">
    <property type="entry name" value="TamB"/>
    <property type="match status" value="1"/>
</dbReference>
<keyword evidence="9" id="KW-1185">Reference proteome</keyword>
<organism evidence="8 9">
    <name type="scientific">Shewanella piezotolerans (strain WP3 / JCM 13877)</name>
    <dbReference type="NCBI Taxonomy" id="225849"/>
    <lineage>
        <taxon>Bacteria</taxon>
        <taxon>Pseudomonadati</taxon>
        <taxon>Pseudomonadota</taxon>
        <taxon>Gammaproteobacteria</taxon>
        <taxon>Alteromonadales</taxon>
        <taxon>Shewanellaceae</taxon>
        <taxon>Shewanella</taxon>
    </lineage>
</organism>
<dbReference type="RefSeq" id="WP_020912864.1">
    <property type="nucleotide sequence ID" value="NC_011566.1"/>
</dbReference>
<feature type="region of interest" description="Disordered" evidence="5">
    <location>
        <begin position="138"/>
        <end position="162"/>
    </location>
</feature>
<keyword evidence="3 6" id="KW-1133">Transmembrane helix</keyword>
<dbReference type="GO" id="GO:0009306">
    <property type="term" value="P:protein secretion"/>
    <property type="evidence" value="ECO:0007669"/>
    <property type="project" value="InterPro"/>
</dbReference>
<name>B8CPD4_SHEPW</name>
<dbReference type="GO" id="GO:0005886">
    <property type="term" value="C:plasma membrane"/>
    <property type="evidence" value="ECO:0007669"/>
    <property type="project" value="InterPro"/>
</dbReference>
<feature type="transmembrane region" description="Helical" evidence="6">
    <location>
        <begin position="35"/>
        <end position="55"/>
    </location>
</feature>
<feature type="compositionally biased region" description="Low complexity" evidence="5">
    <location>
        <begin position="146"/>
        <end position="155"/>
    </location>
</feature>
<evidence type="ECO:0000256" key="1">
    <source>
        <dbReference type="ARBA" id="ARBA00004167"/>
    </source>
</evidence>
<evidence type="ECO:0000313" key="9">
    <source>
        <dbReference type="Proteomes" id="UP000000753"/>
    </source>
</evidence>
<feature type="domain" description="Translocation and assembly module TamB C-terminal" evidence="7">
    <location>
        <begin position="994"/>
        <end position="1318"/>
    </location>
</feature>
<dbReference type="GO" id="GO:0097347">
    <property type="term" value="C:TAM protein secretion complex"/>
    <property type="evidence" value="ECO:0007669"/>
    <property type="project" value="TreeGrafter"/>
</dbReference>
<dbReference type="eggNOG" id="COG2911">
    <property type="taxonomic scope" value="Bacteria"/>
</dbReference>
<sequence>MTTQTSNTCKTQQSNSKIRQAKDVIWRWFKRLSRIIFYIPFGLLISLAIIIGTNFGSHFAVKIANLLVPDLEVSYVSGKINNRLQLDLGNWQMPGVKVETTGLILDWNPMCLVRKQLCVNELIATRVNVEIDTDMLGAPTPFEGGTTDTSISSTSDNKDNLRSTTNQSLDTIVQEIEDNQEIVLPFGIKLAIGALSQVTVRVNDMDFNAAQLNLSAEWQSTGIRAQSIYAQDLLVSIPLGNGNENNTNAVIETKENPPKAASTNKSNNQSISANVVTDDAKKWAMASLPEVFMPIPVYVESLEVNNGDLILGPRADHFSAIALSGSYQTFLINIEELSVSHSYGSAELNGHMSLSDDYPMDFELDINLDHVDEVPGLKGQQLNVTIVQGFKQLKSEISGHGQFEFELSSSIALADPKVPYSIALQSEKLQWPITMPEYIATKINLKTEGDVEQQHVDLQTHFNSNYHPIMKVNTLFEHQDSTLDFSVLEIESKMGNASIDGKLAYGDTFKWDTNVVTEKLDISQLQLDLEYSLPKSSINGQFSSNGNFSLANTHWSIGLSDAELNGDIETYPLTVDGNLTLNHNWYLSSTGLNIHALKSSLYIEGEVDKRWALTGDLTVPDLSLWHQDARGNIDSDITVTGESEHPNIDVSLLANGLKFSQLSLEKLSLKGHYKPLDNQAFSAQLTSKKFNYDTIYLDSINVRSNGDLNQQSLTIETLGELGLTTSINSLFDNNKNTVNAQINQLKLQSKLGEVNLEKPLNGQYDISKTNGQITPFCLTHASGKLCAVEPIEVGLSGRAKMEYSGDLGVLISPWLPESIKWQAPSTLASQFEWFEEGKPTGQLELDLKPGTIDFKTTNSNEVSVGYKSFNMQSLLNEQYLRTTIALESYKVASFDANLTVGVTPDRTIDGKLALHQIDLQALAQLLPELETLEGIVSSNLNLSGTLTDPQASGDITLRKGSILATANPTLIEDVDLNLTFAGKQAQIDGELKMGKGLAYIDGQLDWLNKQLQGNFDIKGKDLAVIQPPLAILSVSTDLNIGFTDHSVDVKGDINVPTGHITIVQLPEGGVAVSKDVVFKDSLATQTSKATPLAVSAEVNLNIGDDLKVDGMGLDGKLLGKLELKQSPFRPPLLFGEIKVIDGSYKFMGQTLKIKAGEMQFIGPIDVPNLNIEAAREIKEEDVVAGVRITGTPMKPIVNLYSNPAKEQAEILNYIVRGTGLNSNDVDQNSGLMMGAALTLSNQIGGGAIGNIGNTATGIIEKIGFSNVQLDANDDGRFAISGFIGEDLMVKYGIGVFNPGYEMTVRYYLLSQLYLETVSGTIDILRYLLQL</sequence>
<dbReference type="InterPro" id="IPR007452">
    <property type="entry name" value="TamB_C"/>
</dbReference>
<evidence type="ECO:0000256" key="2">
    <source>
        <dbReference type="ARBA" id="ARBA00022692"/>
    </source>
</evidence>
<dbReference type="KEGG" id="swp:swp_2784"/>
<dbReference type="PANTHER" id="PTHR36985">
    <property type="entry name" value="TRANSLOCATION AND ASSEMBLY MODULE SUBUNIT TAMB"/>
    <property type="match status" value="1"/>
</dbReference>
<dbReference type="Proteomes" id="UP000000753">
    <property type="component" value="Chromosome"/>
</dbReference>
<keyword evidence="4 6" id="KW-0472">Membrane</keyword>
<dbReference type="HOGENOM" id="CLU_002338_0_1_6"/>
<accession>B8CPD4</accession>
<comment type="subcellular location">
    <subcellularLocation>
        <location evidence="1">Membrane</location>
        <topology evidence="1">Single-pass membrane protein</topology>
    </subcellularLocation>
</comment>
<dbReference type="STRING" id="225849.swp_2784"/>
<evidence type="ECO:0000256" key="6">
    <source>
        <dbReference type="SAM" id="Phobius"/>
    </source>
</evidence>
<evidence type="ECO:0000256" key="5">
    <source>
        <dbReference type="SAM" id="MobiDB-lite"/>
    </source>
</evidence>
<dbReference type="PANTHER" id="PTHR36985:SF1">
    <property type="entry name" value="TRANSLOCATION AND ASSEMBLY MODULE SUBUNIT TAMB"/>
    <property type="match status" value="1"/>
</dbReference>